<evidence type="ECO:0000313" key="3">
    <source>
        <dbReference type="Proteomes" id="UP000662770"/>
    </source>
</evidence>
<dbReference type="Gene3D" id="1.10.150.280">
    <property type="entry name" value="AF1531-like domain"/>
    <property type="match status" value="1"/>
</dbReference>
<protein>
    <submittedName>
        <fullName evidence="2">Helix-hairpin-helix domain-containing protein</fullName>
    </submittedName>
</protein>
<dbReference type="PANTHER" id="PTHR21180">
    <property type="entry name" value="ENDONUCLEASE/EXONUCLEASE/PHOSPHATASE FAMILY DOMAIN-CONTAINING PROTEIN 1"/>
    <property type="match status" value="1"/>
</dbReference>
<name>A0ABX7QVB2_9GAMM</name>
<evidence type="ECO:0000313" key="2">
    <source>
        <dbReference type="EMBL" id="QSX34915.1"/>
    </source>
</evidence>
<feature type="domain" description="Helix-hairpin-helix DNA-binding motif class 1" evidence="1">
    <location>
        <begin position="93"/>
        <end position="112"/>
    </location>
</feature>
<accession>A0ABX7QVB2</accession>
<dbReference type="Proteomes" id="UP000662770">
    <property type="component" value="Chromosome"/>
</dbReference>
<gene>
    <name evidence="2" type="ORF">JYB87_06750</name>
</gene>
<dbReference type="InterPro" id="IPR010994">
    <property type="entry name" value="RuvA_2-like"/>
</dbReference>
<reference evidence="2 3" key="1">
    <citation type="submission" date="2021-03" db="EMBL/GenBank/DDBJ databases">
        <title>Novel species identification of genus Shewanella.</title>
        <authorList>
            <person name="Liu G."/>
            <person name="Zhang Q."/>
        </authorList>
    </citation>
    <scope>NUCLEOTIDE SEQUENCE [LARGE SCALE GENOMIC DNA]</scope>
    <source>
        <strain evidence="2 3">FJAT-51800</strain>
    </source>
</reference>
<dbReference type="EMBL" id="CP071503">
    <property type="protein sequence ID" value="QSX34915.1"/>
    <property type="molecule type" value="Genomic_DNA"/>
</dbReference>
<dbReference type="InterPro" id="IPR051675">
    <property type="entry name" value="Endo/Exo/Phosphatase_dom_1"/>
</dbReference>
<proteinExistence type="predicted"/>
<dbReference type="SMART" id="SM00278">
    <property type="entry name" value="HhH1"/>
    <property type="match status" value="2"/>
</dbReference>
<dbReference type="NCBIfam" id="TIGR00426">
    <property type="entry name" value="competence protein ComEA helix-hairpin-helix repeat region"/>
    <property type="match status" value="1"/>
</dbReference>
<evidence type="ECO:0000259" key="1">
    <source>
        <dbReference type="SMART" id="SM00278"/>
    </source>
</evidence>
<dbReference type="InterPro" id="IPR003583">
    <property type="entry name" value="Hlx-hairpin-Hlx_DNA-bd_motif"/>
</dbReference>
<dbReference type="SUPFAM" id="SSF47781">
    <property type="entry name" value="RuvA domain 2-like"/>
    <property type="match status" value="1"/>
</dbReference>
<feature type="domain" description="Helix-hairpin-helix DNA-binding motif class 1" evidence="1">
    <location>
        <begin position="63"/>
        <end position="82"/>
    </location>
</feature>
<dbReference type="InterPro" id="IPR004509">
    <property type="entry name" value="Competence_ComEA_HhH"/>
</dbReference>
<organism evidence="2 3">
    <name type="scientific">Shewanella avicenniae</name>
    <dbReference type="NCBI Taxonomy" id="2814294"/>
    <lineage>
        <taxon>Bacteria</taxon>
        <taxon>Pseudomonadati</taxon>
        <taxon>Pseudomonadota</taxon>
        <taxon>Gammaproteobacteria</taxon>
        <taxon>Alteromonadales</taxon>
        <taxon>Shewanellaceae</taxon>
        <taxon>Shewanella</taxon>
    </lineage>
</organism>
<keyword evidence="3" id="KW-1185">Reference proteome</keyword>
<dbReference type="Pfam" id="PF12836">
    <property type="entry name" value="HHH_3"/>
    <property type="match status" value="1"/>
</dbReference>
<sequence>MEFNGETTMKIAKLGLFAAALVFTPVSYSLLANEAPTPAAEVAPAASAPQELQTISINTASVAELQLIKGVGKAKAEAIIEYRETHGKFESIEQLANVKGIGKKLIEKNAAILSL</sequence>
<dbReference type="PANTHER" id="PTHR21180:SF32">
    <property type="entry name" value="ENDONUCLEASE_EXONUCLEASE_PHOSPHATASE FAMILY DOMAIN-CONTAINING PROTEIN 1"/>
    <property type="match status" value="1"/>
</dbReference>